<feature type="compositionally biased region" description="Basic and acidic residues" evidence="1">
    <location>
        <begin position="112"/>
        <end position="121"/>
    </location>
</feature>
<feature type="compositionally biased region" description="Basic and acidic residues" evidence="1">
    <location>
        <begin position="91"/>
        <end position="101"/>
    </location>
</feature>
<proteinExistence type="predicted"/>
<feature type="compositionally biased region" description="Low complexity" evidence="1">
    <location>
        <begin position="36"/>
        <end position="46"/>
    </location>
</feature>
<evidence type="ECO:0000256" key="1">
    <source>
        <dbReference type="SAM" id="MobiDB-lite"/>
    </source>
</evidence>
<dbReference type="InterPro" id="IPR044209">
    <property type="entry name" value="MOS11"/>
</dbReference>
<protein>
    <recommendedName>
        <fullName evidence="2">THO1-MOS11 C-terminal domain-containing protein</fullName>
    </recommendedName>
</protein>
<evidence type="ECO:0000313" key="4">
    <source>
        <dbReference type="Proteomes" id="UP001630127"/>
    </source>
</evidence>
<feature type="domain" description="THO1-MOS11 C-terminal" evidence="2">
    <location>
        <begin position="68"/>
        <end position="103"/>
    </location>
</feature>
<dbReference type="Proteomes" id="UP001630127">
    <property type="component" value="Unassembled WGS sequence"/>
</dbReference>
<dbReference type="AlphaFoldDB" id="A0ABD3AZ08"/>
<feature type="compositionally biased region" description="Polar residues" evidence="1">
    <location>
        <begin position="18"/>
        <end position="29"/>
    </location>
</feature>
<accession>A0ABD3AZ08</accession>
<comment type="caution">
    <text evidence="3">The sequence shown here is derived from an EMBL/GenBank/DDBJ whole genome shotgun (WGS) entry which is preliminary data.</text>
</comment>
<evidence type="ECO:0000259" key="2">
    <source>
        <dbReference type="Pfam" id="PF18592"/>
    </source>
</evidence>
<feature type="region of interest" description="Disordered" evidence="1">
    <location>
        <begin position="172"/>
        <end position="199"/>
    </location>
</feature>
<keyword evidence="4" id="KW-1185">Reference proteome</keyword>
<reference evidence="3 4" key="1">
    <citation type="submission" date="2024-11" db="EMBL/GenBank/DDBJ databases">
        <title>A near-complete genome assembly of Cinchona calisaya.</title>
        <authorList>
            <person name="Lian D.C."/>
            <person name="Zhao X.W."/>
            <person name="Wei L."/>
        </authorList>
    </citation>
    <scope>NUCLEOTIDE SEQUENCE [LARGE SCALE GENOMIC DNA]</scope>
    <source>
        <tissue evidence="3">Nenye</tissue>
    </source>
</reference>
<name>A0ABD3AZ08_9GENT</name>
<dbReference type="PANTHER" id="PTHR47701:SF2">
    <property type="entry name" value="PROTEIN MODIFIER OF SNC1 11"/>
    <property type="match status" value="1"/>
</dbReference>
<evidence type="ECO:0000313" key="3">
    <source>
        <dbReference type="EMBL" id="KAL3536330.1"/>
    </source>
</evidence>
<dbReference type="EMBL" id="JBJUIK010000002">
    <property type="protein sequence ID" value="KAL3536330.1"/>
    <property type="molecule type" value="Genomic_DNA"/>
</dbReference>
<feature type="region of interest" description="Disordered" evidence="1">
    <location>
        <begin position="1"/>
        <end position="123"/>
    </location>
</feature>
<sequence>MATAAATPKVEIPKKTLAQPSPSDPNHSSLPEDVHPLTTTNSTSTASPPPPAETKAGAISSENADAGDAVTDVQKKIRRAERFGMPVQLSEEEKRNSRAERFGTGTGSHGSEGLKKSEENKRKARAERFGLAQTTSADEEAKKKARLARFTPASKVDPVEEDKRKARAIRFSQNQSTSLTQANGNEMKAAVTGKAGGVR</sequence>
<gene>
    <name evidence="3" type="ORF">ACH5RR_004791</name>
</gene>
<feature type="compositionally biased region" description="Polar residues" evidence="1">
    <location>
        <begin position="172"/>
        <end position="184"/>
    </location>
</feature>
<organism evidence="3 4">
    <name type="scientific">Cinchona calisaya</name>
    <dbReference type="NCBI Taxonomy" id="153742"/>
    <lineage>
        <taxon>Eukaryota</taxon>
        <taxon>Viridiplantae</taxon>
        <taxon>Streptophyta</taxon>
        <taxon>Embryophyta</taxon>
        <taxon>Tracheophyta</taxon>
        <taxon>Spermatophyta</taxon>
        <taxon>Magnoliopsida</taxon>
        <taxon>eudicotyledons</taxon>
        <taxon>Gunneridae</taxon>
        <taxon>Pentapetalae</taxon>
        <taxon>asterids</taxon>
        <taxon>lamiids</taxon>
        <taxon>Gentianales</taxon>
        <taxon>Rubiaceae</taxon>
        <taxon>Cinchonoideae</taxon>
        <taxon>Cinchoneae</taxon>
        <taxon>Cinchona</taxon>
    </lineage>
</organism>
<dbReference type="Pfam" id="PF18592">
    <property type="entry name" value="Tho1_MOS11_C"/>
    <property type="match status" value="1"/>
</dbReference>
<dbReference type="PANTHER" id="PTHR47701">
    <property type="entry name" value="PROTEIN MODIFIER OF SNC1 11"/>
    <property type="match status" value="1"/>
</dbReference>
<dbReference type="InterPro" id="IPR040746">
    <property type="entry name" value="THO1_MOS11_C"/>
</dbReference>